<reference evidence="2 3" key="1">
    <citation type="submission" date="2022-01" db="EMBL/GenBank/DDBJ databases">
        <authorList>
            <person name="Xiong W."/>
            <person name="Schranz E."/>
        </authorList>
    </citation>
    <scope>NUCLEOTIDE SEQUENCE [LARGE SCALE GENOMIC DNA]</scope>
</reference>
<protein>
    <recommendedName>
        <fullName evidence="4">BED-type domain-containing protein</fullName>
    </recommendedName>
</protein>
<evidence type="ECO:0000313" key="3">
    <source>
        <dbReference type="Proteomes" id="UP001157418"/>
    </source>
</evidence>
<name>A0AAU9P8W5_9ASTR</name>
<accession>A0AAU9P8W5</accession>
<dbReference type="GO" id="GO:0005634">
    <property type="term" value="C:nucleus"/>
    <property type="evidence" value="ECO:0007669"/>
    <property type="project" value="TreeGrafter"/>
</dbReference>
<sequence>MEGSQKIVDEVESRSKQINLDPPTVNVEEDEEVGENKYGGQKGSWVWKHFYKKKIDKTVNKLRCPYSLKLMCARTKKSGTSSMRSHLKLYCVNFLVYDPKGKSGDSKKQSLLSFKKSGESGANSLEVHSFSQDKCRKSL</sequence>
<feature type="region of interest" description="Disordered" evidence="1">
    <location>
        <begin position="117"/>
        <end position="139"/>
    </location>
</feature>
<dbReference type="GO" id="GO:1990837">
    <property type="term" value="F:sequence-specific double-stranded DNA binding"/>
    <property type="evidence" value="ECO:0007669"/>
    <property type="project" value="TreeGrafter"/>
</dbReference>
<dbReference type="PANTHER" id="PTHR34396:SF25">
    <property type="entry name" value="BOUNDARY ELEMENT ASSOCIATED FACTOR"/>
    <property type="match status" value="1"/>
</dbReference>
<gene>
    <name evidence="2" type="ORF">LVIROSA_LOCUS32246</name>
</gene>
<dbReference type="SMART" id="SM00614">
    <property type="entry name" value="ZnF_BED"/>
    <property type="match status" value="1"/>
</dbReference>
<dbReference type="InterPro" id="IPR053031">
    <property type="entry name" value="Cuticle_assoc_protein"/>
</dbReference>
<proteinExistence type="predicted"/>
<dbReference type="PANTHER" id="PTHR34396">
    <property type="entry name" value="OS03G0264950 PROTEIN-RELATED"/>
    <property type="match status" value="1"/>
</dbReference>
<feature type="region of interest" description="Disordered" evidence="1">
    <location>
        <begin position="1"/>
        <end position="38"/>
    </location>
</feature>
<organism evidence="2 3">
    <name type="scientific">Lactuca virosa</name>
    <dbReference type="NCBI Taxonomy" id="75947"/>
    <lineage>
        <taxon>Eukaryota</taxon>
        <taxon>Viridiplantae</taxon>
        <taxon>Streptophyta</taxon>
        <taxon>Embryophyta</taxon>
        <taxon>Tracheophyta</taxon>
        <taxon>Spermatophyta</taxon>
        <taxon>Magnoliopsida</taxon>
        <taxon>eudicotyledons</taxon>
        <taxon>Gunneridae</taxon>
        <taxon>Pentapetalae</taxon>
        <taxon>asterids</taxon>
        <taxon>campanulids</taxon>
        <taxon>Asterales</taxon>
        <taxon>Asteraceae</taxon>
        <taxon>Cichorioideae</taxon>
        <taxon>Cichorieae</taxon>
        <taxon>Lactucinae</taxon>
        <taxon>Lactuca</taxon>
    </lineage>
</organism>
<keyword evidence="3" id="KW-1185">Reference proteome</keyword>
<dbReference type="AlphaFoldDB" id="A0AAU9P8W5"/>
<dbReference type="Proteomes" id="UP001157418">
    <property type="component" value="Unassembled WGS sequence"/>
</dbReference>
<evidence type="ECO:0008006" key="4">
    <source>
        <dbReference type="Google" id="ProtNLM"/>
    </source>
</evidence>
<comment type="caution">
    <text evidence="2">The sequence shown here is derived from an EMBL/GenBank/DDBJ whole genome shotgun (WGS) entry which is preliminary data.</text>
</comment>
<evidence type="ECO:0000256" key="1">
    <source>
        <dbReference type="SAM" id="MobiDB-lite"/>
    </source>
</evidence>
<evidence type="ECO:0000313" key="2">
    <source>
        <dbReference type="EMBL" id="CAH1446562.1"/>
    </source>
</evidence>
<dbReference type="GO" id="GO:0006357">
    <property type="term" value="P:regulation of transcription by RNA polymerase II"/>
    <property type="evidence" value="ECO:0007669"/>
    <property type="project" value="TreeGrafter"/>
</dbReference>
<dbReference type="EMBL" id="CAKMRJ010005523">
    <property type="protein sequence ID" value="CAH1446562.1"/>
    <property type="molecule type" value="Genomic_DNA"/>
</dbReference>